<reference evidence="2" key="1">
    <citation type="journal article" date="2019" name="Int. J. Syst. Evol. Microbiol.">
        <title>The Global Catalogue of Microorganisms (GCM) 10K type strain sequencing project: providing services to taxonomists for standard genome sequencing and annotation.</title>
        <authorList>
            <consortium name="The Broad Institute Genomics Platform"/>
            <consortium name="The Broad Institute Genome Sequencing Center for Infectious Disease"/>
            <person name="Wu L."/>
            <person name="Ma J."/>
        </authorList>
    </citation>
    <scope>NUCLEOTIDE SEQUENCE [LARGE SCALE GENOMIC DNA]</scope>
    <source>
        <strain evidence="2">CGMCC 4.7178</strain>
    </source>
</reference>
<protein>
    <submittedName>
        <fullName evidence="1">Uncharacterized protein</fullName>
    </submittedName>
</protein>
<evidence type="ECO:0000313" key="2">
    <source>
        <dbReference type="Proteomes" id="UP000631535"/>
    </source>
</evidence>
<gene>
    <name evidence="1" type="ORF">GCM10012287_18530</name>
</gene>
<name>A0ABQ2M503_9ACTN</name>
<dbReference type="EMBL" id="BMMP01000005">
    <property type="protein sequence ID" value="GGO46975.1"/>
    <property type="molecule type" value="Genomic_DNA"/>
</dbReference>
<accession>A0ABQ2M503</accession>
<dbReference type="Proteomes" id="UP000631535">
    <property type="component" value="Unassembled WGS sequence"/>
</dbReference>
<keyword evidence="2" id="KW-1185">Reference proteome</keyword>
<proteinExistence type="predicted"/>
<sequence>MPQICAPSVALHHSKRSEGAPWLSIGVPGREMTPAAYEYKKRIGAWGLIVRVTAEVSGVADVPSDAQRIADEDVWIRFANSASEPDKEWTAHGLSLTAKQLAAASIGSASTLVVVHGIEAPLPTDYQSEACALAMVGWLRKYANVPGVEVPVNFDNEHNRYVFDWDGAHAPQKEVSADSPPRR</sequence>
<comment type="caution">
    <text evidence="1">The sequence shown here is derived from an EMBL/GenBank/DDBJ whole genome shotgun (WGS) entry which is preliminary data.</text>
</comment>
<organism evidence="1 2">
    <name type="scientific">Streptomyces daqingensis</name>
    <dbReference type="NCBI Taxonomy" id="1472640"/>
    <lineage>
        <taxon>Bacteria</taxon>
        <taxon>Bacillati</taxon>
        <taxon>Actinomycetota</taxon>
        <taxon>Actinomycetes</taxon>
        <taxon>Kitasatosporales</taxon>
        <taxon>Streptomycetaceae</taxon>
        <taxon>Streptomyces</taxon>
    </lineage>
</organism>
<evidence type="ECO:0000313" key="1">
    <source>
        <dbReference type="EMBL" id="GGO46975.1"/>
    </source>
</evidence>